<dbReference type="Gene3D" id="3.30.190.20">
    <property type="match status" value="1"/>
</dbReference>
<dbReference type="InterPro" id="IPR017871">
    <property type="entry name" value="ABC_transporter-like_CS"/>
</dbReference>
<evidence type="ECO:0000256" key="14">
    <source>
        <dbReference type="ARBA" id="ARBA00038000"/>
    </source>
</evidence>
<keyword evidence="6 17" id="KW-0227">DNA damage</keyword>
<evidence type="ECO:0000256" key="17">
    <source>
        <dbReference type="HAMAP-Rule" id="MF_00205"/>
    </source>
</evidence>
<dbReference type="NCBIfam" id="NF001503">
    <property type="entry name" value="PRK00349.1"/>
    <property type="match status" value="1"/>
</dbReference>
<dbReference type="SMART" id="SM00382">
    <property type="entry name" value="AAA"/>
    <property type="match status" value="1"/>
</dbReference>
<dbReference type="Proteomes" id="UP001595387">
    <property type="component" value="Unassembled WGS sequence"/>
</dbReference>
<evidence type="ECO:0000256" key="13">
    <source>
        <dbReference type="ARBA" id="ARBA00023204"/>
    </source>
</evidence>
<name>A0ABV7A2S7_9BACI</name>
<evidence type="ECO:0000256" key="11">
    <source>
        <dbReference type="ARBA" id="ARBA00022881"/>
    </source>
</evidence>
<dbReference type="Pfam" id="PF17755">
    <property type="entry name" value="UvrA_DNA-bind"/>
    <property type="match status" value="1"/>
</dbReference>
<dbReference type="Gene3D" id="1.20.1580.10">
    <property type="entry name" value="ABC transporter ATPase like domain"/>
    <property type="match status" value="3"/>
</dbReference>
<keyword evidence="5 17" id="KW-0547">Nucleotide-binding</keyword>
<keyword evidence="13 17" id="KW-0234">DNA repair</keyword>
<evidence type="ECO:0000256" key="3">
    <source>
        <dbReference type="ARBA" id="ARBA00022723"/>
    </source>
</evidence>
<dbReference type="PROSITE" id="PS50893">
    <property type="entry name" value="ABC_TRANSPORTER_2"/>
    <property type="match status" value="1"/>
</dbReference>
<keyword evidence="19" id="KW-0378">Hydrolase</keyword>
<keyword evidence="17" id="KW-0742">SOS response</keyword>
<reference evidence="20" key="1">
    <citation type="journal article" date="2019" name="Int. J. Syst. Evol. Microbiol.">
        <title>The Global Catalogue of Microorganisms (GCM) 10K type strain sequencing project: providing services to taxonomists for standard genome sequencing and annotation.</title>
        <authorList>
            <consortium name="The Broad Institute Genomics Platform"/>
            <consortium name="The Broad Institute Genome Sequencing Center for Infectious Disease"/>
            <person name="Wu L."/>
            <person name="Ma J."/>
        </authorList>
    </citation>
    <scope>NUCLEOTIDE SEQUENCE [LARGE SCALE GENOMIC DNA]</scope>
    <source>
        <strain evidence="20">KCTC 13193</strain>
    </source>
</reference>
<dbReference type="PANTHER" id="PTHR43152:SF3">
    <property type="entry name" value="UVRABC SYSTEM PROTEIN A"/>
    <property type="match status" value="1"/>
</dbReference>
<dbReference type="Pfam" id="PF17760">
    <property type="entry name" value="UvrA_inter"/>
    <property type="match status" value="1"/>
</dbReference>
<evidence type="ECO:0000256" key="8">
    <source>
        <dbReference type="ARBA" id="ARBA00022771"/>
    </source>
</evidence>
<evidence type="ECO:0000256" key="16">
    <source>
        <dbReference type="ARBA" id="ARBA00042156"/>
    </source>
</evidence>
<dbReference type="InterPro" id="IPR027417">
    <property type="entry name" value="P-loop_NTPase"/>
</dbReference>
<comment type="subcellular location">
    <subcellularLocation>
        <location evidence="1 17">Cytoplasm</location>
    </subcellularLocation>
</comment>
<dbReference type="HAMAP" id="MF_00205">
    <property type="entry name" value="UvrA"/>
    <property type="match status" value="1"/>
</dbReference>
<keyword evidence="12 17" id="KW-0238">DNA-binding</keyword>
<keyword evidence="2 17" id="KW-0963">Cytoplasm</keyword>
<dbReference type="CDD" id="cd03271">
    <property type="entry name" value="ABC_UvrA_II"/>
    <property type="match status" value="1"/>
</dbReference>
<evidence type="ECO:0000256" key="15">
    <source>
        <dbReference type="ARBA" id="ARBA00039316"/>
    </source>
</evidence>
<dbReference type="SUPFAM" id="SSF52540">
    <property type="entry name" value="P-loop containing nucleoside triphosphate hydrolases"/>
    <property type="match status" value="2"/>
</dbReference>
<feature type="zinc finger region" description="C4-type" evidence="17">
    <location>
        <begin position="252"/>
        <end position="279"/>
    </location>
</feature>
<dbReference type="Gene3D" id="1.10.8.280">
    <property type="entry name" value="ABC transporter ATPase domain-like"/>
    <property type="match status" value="1"/>
</dbReference>
<dbReference type="NCBIfam" id="TIGR00630">
    <property type="entry name" value="uvra"/>
    <property type="match status" value="1"/>
</dbReference>
<dbReference type="InterPro" id="IPR041102">
    <property type="entry name" value="UvrA_inter"/>
</dbReference>
<evidence type="ECO:0000256" key="2">
    <source>
        <dbReference type="ARBA" id="ARBA00022490"/>
    </source>
</evidence>
<feature type="domain" description="ABC transporter" evidence="18">
    <location>
        <begin position="604"/>
        <end position="935"/>
    </location>
</feature>
<protein>
    <recommendedName>
        <fullName evidence="15 17">UvrABC system protein A</fullName>
        <shortName evidence="17">UvrA protein</shortName>
    </recommendedName>
    <alternativeName>
        <fullName evidence="16 17">Excinuclease ABC subunit A</fullName>
    </alternativeName>
</protein>
<comment type="similarity">
    <text evidence="14 17">Belongs to the ABC transporter superfamily. UvrA family.</text>
</comment>
<evidence type="ECO:0000256" key="12">
    <source>
        <dbReference type="ARBA" id="ARBA00023125"/>
    </source>
</evidence>
<gene>
    <name evidence="17 19" type="primary">uvrA</name>
    <name evidence="19" type="ORF">ACFODW_02550</name>
</gene>
<keyword evidence="4 17" id="KW-0677">Repeat</keyword>
<keyword evidence="8 17" id="KW-0863">Zinc-finger</keyword>
<keyword evidence="9 17" id="KW-0862">Zinc</keyword>
<dbReference type="EMBL" id="JBHRRZ010000003">
    <property type="protein sequence ID" value="MFC2947246.1"/>
    <property type="molecule type" value="Genomic_DNA"/>
</dbReference>
<dbReference type="InterPro" id="IPR003439">
    <property type="entry name" value="ABC_transporter-like_ATP-bd"/>
</dbReference>
<feature type="zinc finger region" description="C4-type" evidence="17">
    <location>
        <begin position="738"/>
        <end position="764"/>
    </location>
</feature>
<comment type="caution">
    <text evidence="19">The sequence shown here is derived from an EMBL/GenBank/DDBJ whole genome shotgun (WGS) entry which is preliminary data.</text>
</comment>
<dbReference type="InterPro" id="IPR041552">
    <property type="entry name" value="UvrA_DNA-bd"/>
</dbReference>
<comment type="function">
    <text evidence="17">The UvrABC repair system catalyzes the recognition and processing of DNA lesions. UvrA is an ATPase and a DNA-binding protein. A damage recognition complex composed of 2 UvrA and 2 UvrB subunits scans DNA for abnormalities. When the presence of a lesion has been verified by UvrB, the UvrA molecules dissociate.</text>
</comment>
<dbReference type="PANTHER" id="PTHR43152">
    <property type="entry name" value="UVRABC SYSTEM PROTEIN A"/>
    <property type="match status" value="1"/>
</dbReference>
<sequence>MPSKSIQIQGARAHNLKNIDVTIPKNKLVVLTGLSGSGKSSLAFDTIYAEGQRRYVESLSAYARQFLGQMDKPDVDSIEGLSPSISIDQKTTSNNPRSTVGTVTEIYDYLRLLYARIGRPTCPKHGIEITSQTIQQMVDRILEYPERTKMQILAPVISGRKGEHIKVLEKLRQEGYVRVRVDNEIRDVSEDIQLEKNKKHSIEAVIDRIVVKEGITGRLTDSIETALALGDGKIIVDVIGQEELLFNENHACPICGFSIGALEPRLFSFNSPFGACPTCDGLGTNLEVDPELVIPDWTRTLSEHAIAAWEPISSQYYPQLLKAVCEHYKIDMDTPVKDLPKDQMDIILHGSSKEKIHFHYVNDFGNVRDNMIYFEGVLNNVERRYRETTSDFTRETLEKYMAQKDCPTCKGHRLKQEALSVRINGMHISEVTRYSIAEAIDVLSNLELTEKEEQIAKLILKEINNRLEFLNNVGLDYLTMARAAGTLSGGEAQRIRLATQIGSALTGVLYVLDEPSIGLHQRDNDRLIASLKKMRDLDNTLIVVEHDEDTMAAADWLIDIGPGAGEHGGQIVASGTPEEVMNNKQSLTGNYLSGEKFIPLPSNRRKPDKRKIEVTGASENNLKNVTAKFPLGLMTVVTGVSGSGKSTLVNEILYKSLAKELHRSKQKPGKHKKVTGTDHIDRVIDIDQSPIGRTPRSNPATYTGVFDNVREVFAQTNEAKVRGYKKGRFSFNVKGGRCEACRGDGIIKIEMHFLPDVYVPCEVCDGKRYNRETLEVKYKGKSIADILDMRVEEALDFFAAIPKIKRKLQTVYDVGLGYVKLGQPATTLSGGEAQRVKLASELHRRSHGKSFYILDEPTTGLHADDIKRLLSVLQRLVENGDTVLIIEHNLDVIKTADHIIDLGPEGGDRGGQIIAAGTPEQIGEEEESYTGRYLKPILERDRNRMAEVVARKEKVSTEK</sequence>
<keyword evidence="10 17" id="KW-0067">ATP-binding</keyword>
<evidence type="ECO:0000313" key="20">
    <source>
        <dbReference type="Proteomes" id="UP001595387"/>
    </source>
</evidence>
<comment type="subunit">
    <text evidence="17">Forms a heterotetramer with UvrB during the search for lesions.</text>
</comment>
<evidence type="ECO:0000256" key="6">
    <source>
        <dbReference type="ARBA" id="ARBA00022763"/>
    </source>
</evidence>
<feature type="binding site" evidence="17">
    <location>
        <begin position="33"/>
        <end position="40"/>
    </location>
    <ligand>
        <name>ATP</name>
        <dbReference type="ChEBI" id="CHEBI:30616"/>
    </ligand>
</feature>
<dbReference type="PROSITE" id="PS00211">
    <property type="entry name" value="ABC_TRANSPORTER_1"/>
    <property type="match status" value="2"/>
</dbReference>
<dbReference type="InterPro" id="IPR004602">
    <property type="entry name" value="UvrA"/>
</dbReference>
<organism evidence="19 20">
    <name type="scientific">Virgibacillus sediminis</name>
    <dbReference type="NCBI Taxonomy" id="202260"/>
    <lineage>
        <taxon>Bacteria</taxon>
        <taxon>Bacillati</taxon>
        <taxon>Bacillota</taxon>
        <taxon>Bacilli</taxon>
        <taxon>Bacillales</taxon>
        <taxon>Bacillaceae</taxon>
        <taxon>Virgibacillus</taxon>
    </lineage>
</organism>
<evidence type="ECO:0000256" key="4">
    <source>
        <dbReference type="ARBA" id="ARBA00022737"/>
    </source>
</evidence>
<evidence type="ECO:0000256" key="1">
    <source>
        <dbReference type="ARBA" id="ARBA00004496"/>
    </source>
</evidence>
<feature type="binding site" evidence="17">
    <location>
        <begin position="639"/>
        <end position="646"/>
    </location>
    <ligand>
        <name>ATP</name>
        <dbReference type="ChEBI" id="CHEBI:30616"/>
    </ligand>
</feature>
<keyword evidence="11 17" id="KW-0267">Excision nuclease</keyword>
<keyword evidence="3 17" id="KW-0479">Metal-binding</keyword>
<evidence type="ECO:0000256" key="5">
    <source>
        <dbReference type="ARBA" id="ARBA00022741"/>
    </source>
</evidence>
<proteinExistence type="inferred from homology"/>
<dbReference type="InterPro" id="IPR003593">
    <property type="entry name" value="AAA+_ATPase"/>
</dbReference>
<accession>A0ABV7A2S7</accession>
<evidence type="ECO:0000259" key="18">
    <source>
        <dbReference type="PROSITE" id="PS50893"/>
    </source>
</evidence>
<keyword evidence="7 17" id="KW-0228">DNA excision</keyword>
<dbReference type="GO" id="GO:0016787">
    <property type="term" value="F:hydrolase activity"/>
    <property type="evidence" value="ECO:0007669"/>
    <property type="project" value="UniProtKB-KW"/>
</dbReference>
<evidence type="ECO:0000256" key="7">
    <source>
        <dbReference type="ARBA" id="ARBA00022769"/>
    </source>
</evidence>
<dbReference type="RefSeq" id="WP_390302490.1">
    <property type="nucleotide sequence ID" value="NZ_JBHRRZ010000003.1"/>
</dbReference>
<evidence type="ECO:0000313" key="19">
    <source>
        <dbReference type="EMBL" id="MFC2947246.1"/>
    </source>
</evidence>
<dbReference type="Gene3D" id="3.40.50.300">
    <property type="entry name" value="P-loop containing nucleotide triphosphate hydrolases"/>
    <property type="match status" value="3"/>
</dbReference>
<evidence type="ECO:0000256" key="9">
    <source>
        <dbReference type="ARBA" id="ARBA00022833"/>
    </source>
</evidence>
<keyword evidence="20" id="KW-1185">Reference proteome</keyword>
<dbReference type="CDD" id="cd03270">
    <property type="entry name" value="ABC_UvrA_I"/>
    <property type="match status" value="1"/>
</dbReference>
<evidence type="ECO:0000256" key="10">
    <source>
        <dbReference type="ARBA" id="ARBA00022840"/>
    </source>
</evidence>